<dbReference type="GO" id="GO:0044027">
    <property type="term" value="P:negative regulation of gene expression via chromosomal CpG island methylation"/>
    <property type="evidence" value="ECO:0007669"/>
    <property type="project" value="TreeGrafter"/>
</dbReference>
<evidence type="ECO:0000256" key="4">
    <source>
        <dbReference type="PROSITE-ProRule" id="PRU01016"/>
    </source>
</evidence>
<dbReference type="InterPro" id="IPR031303">
    <property type="entry name" value="C5_meth_CS"/>
</dbReference>
<dbReference type="Pfam" id="PF00145">
    <property type="entry name" value="DNA_methylase"/>
    <property type="match status" value="1"/>
</dbReference>
<protein>
    <recommendedName>
        <fullName evidence="6">Cytosine-specific methyltransferase</fullName>
        <ecNumber evidence="6">2.1.1.37</ecNumber>
    </recommendedName>
</protein>
<dbReference type="PANTHER" id="PTHR10629:SF52">
    <property type="entry name" value="DNA (CYTOSINE-5)-METHYLTRANSFERASE 1"/>
    <property type="match status" value="1"/>
</dbReference>
<dbReference type="GO" id="GO:0003886">
    <property type="term" value="F:DNA (cytosine-5-)-methyltransferase activity"/>
    <property type="evidence" value="ECO:0007669"/>
    <property type="project" value="UniProtKB-EC"/>
</dbReference>
<comment type="catalytic activity">
    <reaction evidence="6">
        <text>a 2'-deoxycytidine in DNA + S-adenosyl-L-methionine = a 5-methyl-2'-deoxycytidine in DNA + S-adenosyl-L-homocysteine + H(+)</text>
        <dbReference type="Rhea" id="RHEA:13681"/>
        <dbReference type="Rhea" id="RHEA-COMP:11369"/>
        <dbReference type="Rhea" id="RHEA-COMP:11370"/>
        <dbReference type="ChEBI" id="CHEBI:15378"/>
        <dbReference type="ChEBI" id="CHEBI:57856"/>
        <dbReference type="ChEBI" id="CHEBI:59789"/>
        <dbReference type="ChEBI" id="CHEBI:85452"/>
        <dbReference type="ChEBI" id="CHEBI:85454"/>
        <dbReference type="EC" id="2.1.1.37"/>
    </reaction>
</comment>
<evidence type="ECO:0000313" key="7">
    <source>
        <dbReference type="EMBL" id="KAJ1684161.1"/>
    </source>
</evidence>
<sequence>MADSDKIEHLFERRSDMGTFTCVEICAGAGGQSLGLELAGFEHALAVEIDPDACETLRLNRPEWDVREVDVHHLDGAELEGTIDLFAGGVPCPPFSIAGKQLGADDERDLFPQALRLIEEMKPKAVMLENVKGLATARFKDYRKQITDRLEELGYKWDWQVLNSSEMGVPQLRPRFILVALQPDAYEHFQWPHAEKTPPTVGETLRDLMGANGWPGIDAWVEKADAIAPTLVGGSRKHGGPDLGPTRARAAWLQLGVDGRSIATAAPSDEDAVDHTPKMTLEMVAKIQGFPAGWKFSGRKTAAYRQIGNAFPPPVAKAIGEQIKKAIEASQAASRKTNLRAVG</sequence>
<dbReference type="SUPFAM" id="SSF53335">
    <property type="entry name" value="S-adenosyl-L-methionine-dependent methyltransferases"/>
    <property type="match status" value="1"/>
</dbReference>
<comment type="caution">
    <text evidence="7">The sequence shown here is derived from an EMBL/GenBank/DDBJ whole genome shotgun (WGS) entry which is preliminary data.</text>
</comment>
<dbReference type="EC" id="2.1.1.37" evidence="6"/>
<gene>
    <name evidence="7" type="ORF">LUZ63_020454</name>
</gene>
<dbReference type="GO" id="GO:0003677">
    <property type="term" value="F:DNA binding"/>
    <property type="evidence" value="ECO:0007669"/>
    <property type="project" value="TreeGrafter"/>
</dbReference>
<evidence type="ECO:0000256" key="3">
    <source>
        <dbReference type="ARBA" id="ARBA00022691"/>
    </source>
</evidence>
<dbReference type="PROSITE" id="PS00094">
    <property type="entry name" value="C5_MTASE_1"/>
    <property type="match status" value="1"/>
</dbReference>
<dbReference type="PROSITE" id="PS51679">
    <property type="entry name" value="SAM_MT_C5"/>
    <property type="match status" value="1"/>
</dbReference>
<keyword evidence="1 4" id="KW-0489">Methyltransferase</keyword>
<feature type="active site" evidence="4">
    <location>
        <position position="92"/>
    </location>
</feature>
<keyword evidence="3 4" id="KW-0949">S-adenosyl-L-methionine</keyword>
<comment type="similarity">
    <text evidence="4 5">Belongs to the class I-like SAM-binding methyltransferase superfamily. C5-methyltransferase family.</text>
</comment>
<dbReference type="EMBL" id="JAMQYH010000041">
    <property type="protein sequence ID" value="KAJ1684161.1"/>
    <property type="molecule type" value="Genomic_DNA"/>
</dbReference>
<evidence type="ECO:0000313" key="8">
    <source>
        <dbReference type="Proteomes" id="UP001151287"/>
    </source>
</evidence>
<evidence type="ECO:0000256" key="5">
    <source>
        <dbReference type="RuleBase" id="RU000416"/>
    </source>
</evidence>
<dbReference type="GO" id="GO:0005634">
    <property type="term" value="C:nucleus"/>
    <property type="evidence" value="ECO:0007669"/>
    <property type="project" value="TreeGrafter"/>
</dbReference>
<organism evidence="7 8">
    <name type="scientific">Rhynchospora breviuscula</name>
    <dbReference type="NCBI Taxonomy" id="2022672"/>
    <lineage>
        <taxon>Eukaryota</taxon>
        <taxon>Viridiplantae</taxon>
        <taxon>Streptophyta</taxon>
        <taxon>Embryophyta</taxon>
        <taxon>Tracheophyta</taxon>
        <taxon>Spermatophyta</taxon>
        <taxon>Magnoliopsida</taxon>
        <taxon>Liliopsida</taxon>
        <taxon>Poales</taxon>
        <taxon>Cyperaceae</taxon>
        <taxon>Cyperoideae</taxon>
        <taxon>Rhynchosporeae</taxon>
        <taxon>Rhynchospora</taxon>
    </lineage>
</organism>
<dbReference type="InterPro" id="IPR018117">
    <property type="entry name" value="C5_DNA_meth_AS"/>
</dbReference>
<dbReference type="AlphaFoldDB" id="A0A9P9Z946"/>
<reference evidence="7" key="1">
    <citation type="journal article" date="2022" name="Cell">
        <title>Repeat-based holocentromeres influence genome architecture and karyotype evolution.</title>
        <authorList>
            <person name="Hofstatter P.G."/>
            <person name="Thangavel G."/>
            <person name="Lux T."/>
            <person name="Neumann P."/>
            <person name="Vondrak T."/>
            <person name="Novak P."/>
            <person name="Zhang M."/>
            <person name="Costa L."/>
            <person name="Castellani M."/>
            <person name="Scott A."/>
            <person name="Toegelov H."/>
            <person name="Fuchs J."/>
            <person name="Mata-Sucre Y."/>
            <person name="Dias Y."/>
            <person name="Vanzela A.L.L."/>
            <person name="Huettel B."/>
            <person name="Almeida C.C.S."/>
            <person name="Simkova H."/>
            <person name="Souza G."/>
            <person name="Pedrosa-Harand A."/>
            <person name="Macas J."/>
            <person name="Mayer K.F.X."/>
            <person name="Houben A."/>
            <person name="Marques A."/>
        </authorList>
    </citation>
    <scope>NUCLEOTIDE SEQUENCE</scope>
    <source>
        <strain evidence="7">RhyBre1mFocal</strain>
    </source>
</reference>
<dbReference type="InterPro" id="IPR029063">
    <property type="entry name" value="SAM-dependent_MTases_sf"/>
</dbReference>
<accession>A0A9P9Z946</accession>
<name>A0A9P9Z946_9POAL</name>
<proteinExistence type="inferred from homology"/>
<dbReference type="Proteomes" id="UP001151287">
    <property type="component" value="Unassembled WGS sequence"/>
</dbReference>
<dbReference type="PANTHER" id="PTHR10629">
    <property type="entry name" value="CYTOSINE-SPECIFIC METHYLTRANSFERASE"/>
    <property type="match status" value="1"/>
</dbReference>
<dbReference type="OrthoDB" id="5376140at2759"/>
<dbReference type="PRINTS" id="PR00105">
    <property type="entry name" value="C5METTRFRASE"/>
</dbReference>
<dbReference type="NCBIfam" id="TIGR00675">
    <property type="entry name" value="dcm"/>
    <property type="match status" value="1"/>
</dbReference>
<dbReference type="InterPro" id="IPR001525">
    <property type="entry name" value="C5_MeTfrase"/>
</dbReference>
<evidence type="ECO:0000256" key="2">
    <source>
        <dbReference type="ARBA" id="ARBA00022679"/>
    </source>
</evidence>
<dbReference type="PROSITE" id="PS00095">
    <property type="entry name" value="C5_MTASE_2"/>
    <property type="match status" value="1"/>
</dbReference>
<keyword evidence="8" id="KW-1185">Reference proteome</keyword>
<dbReference type="InterPro" id="IPR050390">
    <property type="entry name" value="C5-Methyltransferase"/>
</dbReference>
<dbReference type="Gene3D" id="3.40.50.150">
    <property type="entry name" value="Vaccinia Virus protein VP39"/>
    <property type="match status" value="2"/>
</dbReference>
<dbReference type="GO" id="GO:0032259">
    <property type="term" value="P:methylation"/>
    <property type="evidence" value="ECO:0007669"/>
    <property type="project" value="UniProtKB-KW"/>
</dbReference>
<evidence type="ECO:0000256" key="6">
    <source>
        <dbReference type="RuleBase" id="RU000417"/>
    </source>
</evidence>
<dbReference type="CDD" id="cd00315">
    <property type="entry name" value="Cyt_C5_DNA_methylase"/>
    <property type="match status" value="1"/>
</dbReference>
<keyword evidence="2 4" id="KW-0808">Transferase</keyword>
<evidence type="ECO:0000256" key="1">
    <source>
        <dbReference type="ARBA" id="ARBA00022603"/>
    </source>
</evidence>